<dbReference type="STRING" id="659014.SAMN04487996_104303"/>
<feature type="domain" description="FHA" evidence="1">
    <location>
        <begin position="6"/>
        <end position="56"/>
    </location>
</feature>
<proteinExistence type="predicted"/>
<gene>
    <name evidence="2" type="ORF">SAMN04487996_104303</name>
</gene>
<dbReference type="RefSeq" id="WP_090148221.1">
    <property type="nucleotide sequence ID" value="NZ_FNAN01000004.1"/>
</dbReference>
<name>A0A1G7BV89_9BACT</name>
<evidence type="ECO:0000259" key="1">
    <source>
        <dbReference type="PROSITE" id="PS50006"/>
    </source>
</evidence>
<organism evidence="2 3">
    <name type="scientific">Dyadobacter soli</name>
    <dbReference type="NCBI Taxonomy" id="659014"/>
    <lineage>
        <taxon>Bacteria</taxon>
        <taxon>Pseudomonadati</taxon>
        <taxon>Bacteroidota</taxon>
        <taxon>Cytophagia</taxon>
        <taxon>Cytophagales</taxon>
        <taxon>Spirosomataceae</taxon>
        <taxon>Dyadobacter</taxon>
    </lineage>
</organism>
<dbReference type="PROSITE" id="PS50006">
    <property type="entry name" value="FHA_DOMAIN"/>
    <property type="match status" value="1"/>
</dbReference>
<dbReference type="InterPro" id="IPR050923">
    <property type="entry name" value="Cell_Proc_Reg/RNA_Proc"/>
</dbReference>
<dbReference type="CDD" id="cd00060">
    <property type="entry name" value="FHA"/>
    <property type="match status" value="1"/>
</dbReference>
<evidence type="ECO:0000313" key="3">
    <source>
        <dbReference type="Proteomes" id="UP000198748"/>
    </source>
</evidence>
<dbReference type="Gene3D" id="2.60.200.20">
    <property type="match status" value="1"/>
</dbReference>
<evidence type="ECO:0000313" key="2">
    <source>
        <dbReference type="EMBL" id="SDE30276.1"/>
    </source>
</evidence>
<dbReference type="InterPro" id="IPR008984">
    <property type="entry name" value="SMAD_FHA_dom_sf"/>
</dbReference>
<dbReference type="Pfam" id="PF00498">
    <property type="entry name" value="FHA"/>
    <property type="match status" value="1"/>
</dbReference>
<sequence length="189" mass="22335">MSPQKLRIGRKPDNDIVVDHPSVSGYHALVTLGPDHSGILEDNDSSNGTFVDGVRIRKTQFTPRSSILLGKMPFEASKIFRFDKQPDDYTFEFREMQPVWQKLEDERQAMIDIQKKIDVMLAIPYIGRVIILLMNKHYGLENRRVKWKEDIRRLWVCPACQQPLRDYDWLTWNDCEHLKKCPKCKARWF</sequence>
<dbReference type="EMBL" id="FNAN01000004">
    <property type="protein sequence ID" value="SDE30276.1"/>
    <property type="molecule type" value="Genomic_DNA"/>
</dbReference>
<dbReference type="SMART" id="SM00240">
    <property type="entry name" value="FHA"/>
    <property type="match status" value="1"/>
</dbReference>
<dbReference type="AlphaFoldDB" id="A0A1G7BV89"/>
<dbReference type="InterPro" id="IPR000253">
    <property type="entry name" value="FHA_dom"/>
</dbReference>
<protein>
    <submittedName>
        <fullName evidence="2">FHA domain-containing protein</fullName>
    </submittedName>
</protein>
<dbReference type="SUPFAM" id="SSF49879">
    <property type="entry name" value="SMAD/FHA domain"/>
    <property type="match status" value="1"/>
</dbReference>
<dbReference type="Proteomes" id="UP000198748">
    <property type="component" value="Unassembled WGS sequence"/>
</dbReference>
<reference evidence="3" key="1">
    <citation type="submission" date="2016-10" db="EMBL/GenBank/DDBJ databases">
        <authorList>
            <person name="Varghese N."/>
            <person name="Submissions S."/>
        </authorList>
    </citation>
    <scope>NUCLEOTIDE SEQUENCE [LARGE SCALE GENOMIC DNA]</scope>
    <source>
        <strain evidence="3">DSM 25329</strain>
    </source>
</reference>
<dbReference type="PANTHER" id="PTHR23308">
    <property type="entry name" value="NUCLEAR INHIBITOR OF PROTEIN PHOSPHATASE-1"/>
    <property type="match status" value="1"/>
</dbReference>
<dbReference type="OrthoDB" id="9816434at2"/>
<keyword evidence="3" id="KW-1185">Reference proteome</keyword>
<accession>A0A1G7BV89</accession>